<organism evidence="5 6">
    <name type="scientific">Citrus clementina</name>
    <name type="common">Clementine</name>
    <name type="synonym">Citrus deliciosa x Citrus sinensis</name>
    <dbReference type="NCBI Taxonomy" id="85681"/>
    <lineage>
        <taxon>Eukaryota</taxon>
        <taxon>Viridiplantae</taxon>
        <taxon>Streptophyta</taxon>
        <taxon>Embryophyta</taxon>
        <taxon>Tracheophyta</taxon>
        <taxon>Spermatophyta</taxon>
        <taxon>Magnoliopsida</taxon>
        <taxon>eudicotyledons</taxon>
        <taxon>Gunneridae</taxon>
        <taxon>Pentapetalae</taxon>
        <taxon>rosids</taxon>
        <taxon>malvids</taxon>
        <taxon>Sapindales</taxon>
        <taxon>Rutaceae</taxon>
        <taxon>Aurantioideae</taxon>
        <taxon>Citrus</taxon>
    </lineage>
</organism>
<dbReference type="InterPro" id="IPR012334">
    <property type="entry name" value="Pectin_lyas_fold"/>
</dbReference>
<evidence type="ECO:0000313" key="6">
    <source>
        <dbReference type="Proteomes" id="UP000030687"/>
    </source>
</evidence>
<dbReference type="Gramene" id="ESR42328">
    <property type="protein sequence ID" value="ESR42328"/>
    <property type="gene ID" value="CICLE_v10013698mg"/>
</dbReference>
<dbReference type="Pfam" id="PF01095">
    <property type="entry name" value="Pectinesterase"/>
    <property type="match status" value="1"/>
</dbReference>
<reference evidence="5 6" key="1">
    <citation type="submission" date="2013-10" db="EMBL/GenBank/DDBJ databases">
        <authorList>
            <consortium name="International Citrus Genome Consortium"/>
            <person name="Jenkins J."/>
            <person name="Schmutz J."/>
            <person name="Prochnik S."/>
            <person name="Rokhsar D."/>
            <person name="Gmitter F."/>
            <person name="Ollitrault P."/>
            <person name="Machado M."/>
            <person name="Talon M."/>
            <person name="Wincker P."/>
            <person name="Jaillon O."/>
            <person name="Morgante M."/>
        </authorList>
    </citation>
    <scope>NUCLEOTIDE SEQUENCE</scope>
    <source>
        <strain evidence="6">cv. Clemenules</strain>
    </source>
</reference>
<dbReference type="AlphaFoldDB" id="V4S4K7"/>
<gene>
    <name evidence="5" type="ORF">CICLE_v10013698mg</name>
</gene>
<dbReference type="InterPro" id="IPR011050">
    <property type="entry name" value="Pectin_lyase_fold/virulence"/>
</dbReference>
<dbReference type="GO" id="GO:0030599">
    <property type="term" value="F:pectinesterase activity"/>
    <property type="evidence" value="ECO:0007669"/>
    <property type="project" value="InterPro"/>
</dbReference>
<feature type="domain" description="Pectinesterase catalytic" evidence="4">
    <location>
        <begin position="1"/>
        <end position="73"/>
    </location>
</feature>
<dbReference type="KEGG" id="cic:CICLE_v10013698mg"/>
<dbReference type="Proteomes" id="UP000030687">
    <property type="component" value="Unassembled WGS sequence"/>
</dbReference>
<dbReference type="UniPathway" id="UPA00545">
    <property type="reaction ID" value="UER00823"/>
</dbReference>
<feature type="non-terminal residue" evidence="5">
    <location>
        <position position="1"/>
    </location>
</feature>
<keyword evidence="3" id="KW-0063">Aspartyl esterase</keyword>
<dbReference type="Gene3D" id="2.160.20.10">
    <property type="entry name" value="Single-stranded right-handed beta-helix, Pectin lyase-like"/>
    <property type="match status" value="1"/>
</dbReference>
<keyword evidence="2" id="KW-0378">Hydrolase</keyword>
<evidence type="ECO:0000256" key="1">
    <source>
        <dbReference type="ARBA" id="ARBA00005184"/>
    </source>
</evidence>
<evidence type="ECO:0000256" key="2">
    <source>
        <dbReference type="ARBA" id="ARBA00022801"/>
    </source>
</evidence>
<dbReference type="OMA" id="HYRIDAY"/>
<evidence type="ECO:0000313" key="5">
    <source>
        <dbReference type="EMBL" id="ESR42328.1"/>
    </source>
</evidence>
<accession>V4S4K7</accession>
<dbReference type="EMBL" id="KI536861">
    <property type="protein sequence ID" value="ESR42328.1"/>
    <property type="molecule type" value="Genomic_DNA"/>
</dbReference>
<keyword evidence="6" id="KW-1185">Reference proteome</keyword>
<dbReference type="PANTHER" id="PTHR31707">
    <property type="entry name" value="PECTINESTERASE"/>
    <property type="match status" value="1"/>
</dbReference>
<sequence>YGRNIIIESYLGDLIDLEGWSEFNGMFTLDTLYYAKYANRGSGGSEKGRVKWPGCYVLTNAAEVQSFTVESFIN</sequence>
<dbReference type="SUPFAM" id="SSF51126">
    <property type="entry name" value="Pectin lyase-like"/>
    <property type="match status" value="1"/>
</dbReference>
<evidence type="ECO:0000259" key="4">
    <source>
        <dbReference type="Pfam" id="PF01095"/>
    </source>
</evidence>
<dbReference type="InterPro" id="IPR000070">
    <property type="entry name" value="Pectinesterase_cat"/>
</dbReference>
<dbReference type="GO" id="GO:0045490">
    <property type="term" value="P:pectin catabolic process"/>
    <property type="evidence" value="ECO:0007669"/>
    <property type="project" value="UniProtKB-UniPathway"/>
</dbReference>
<comment type="pathway">
    <text evidence="1">Glycan metabolism; pectin degradation; 2-dehydro-3-deoxy-D-gluconate from pectin: step 1/5.</text>
</comment>
<dbReference type="GO" id="GO:0042545">
    <property type="term" value="P:cell wall modification"/>
    <property type="evidence" value="ECO:0007669"/>
    <property type="project" value="InterPro"/>
</dbReference>
<dbReference type="InParanoid" id="V4S4K7"/>
<protein>
    <recommendedName>
        <fullName evidence="4">Pectinesterase catalytic domain-containing protein</fullName>
    </recommendedName>
</protein>
<name>V4S4K7_CITCL</name>
<evidence type="ECO:0000256" key="3">
    <source>
        <dbReference type="ARBA" id="ARBA00023085"/>
    </source>
</evidence>
<proteinExistence type="predicted"/>
<dbReference type="STRING" id="85681.V4S4K7"/>